<reference evidence="2 3" key="2">
    <citation type="journal article" date="2016" name="Genome Announc.">
        <title>Permanent Draft Genome Sequences for Two Variants of Frankia sp. Strain CpI1, the First Frankia Strain Isolated from Root Nodules of Comptonia peregrina.</title>
        <authorList>
            <person name="Oshone R."/>
            <person name="Hurst S.G.IV."/>
            <person name="Abebe-Akele F."/>
            <person name="Simpson S."/>
            <person name="Morris K."/>
            <person name="Thomas W.K."/>
            <person name="Tisa L.S."/>
        </authorList>
    </citation>
    <scope>NUCLEOTIDE SEQUENCE [LARGE SCALE GENOMIC DNA]</scope>
    <source>
        <strain evidence="3">CpI1-S</strain>
    </source>
</reference>
<dbReference type="OrthoDB" id="9802901at2"/>
<proteinExistence type="predicted"/>
<evidence type="ECO:0000313" key="2">
    <source>
        <dbReference type="EMBL" id="KJE21873.1"/>
    </source>
</evidence>
<evidence type="ECO:0000313" key="3">
    <source>
        <dbReference type="Proteomes" id="UP000032545"/>
    </source>
</evidence>
<dbReference type="EMBL" id="JYFN01000030">
    <property type="protein sequence ID" value="KJE21873.1"/>
    <property type="molecule type" value="Genomic_DNA"/>
</dbReference>
<keyword evidence="3" id="KW-1185">Reference proteome</keyword>
<reference evidence="3" key="1">
    <citation type="submission" date="2015-02" db="EMBL/GenBank/DDBJ databases">
        <title>Draft Genome of Frankia sp. CpI1-S.</title>
        <authorList>
            <person name="Oshone R.T."/>
            <person name="Ngom M."/>
            <person name="Ghodhbane-Gtari F."/>
            <person name="Gtari M."/>
            <person name="Morris K."/>
            <person name="Thomas K."/>
            <person name="Sen A."/>
            <person name="Tisa L.S."/>
        </authorList>
    </citation>
    <scope>NUCLEOTIDE SEQUENCE [LARGE SCALE GENOMIC DNA]</scope>
    <source>
        <strain evidence="3">CpI1-S</strain>
    </source>
</reference>
<comment type="caution">
    <text evidence="2">The sequence shown here is derived from an EMBL/GenBank/DDBJ whole genome shotgun (WGS) entry which is preliminary data.</text>
</comment>
<dbReference type="RefSeq" id="WP_044886351.1">
    <property type="nucleotide sequence ID" value="NZ_JYFN01000030.1"/>
</dbReference>
<evidence type="ECO:0000256" key="1">
    <source>
        <dbReference type="SAM" id="MobiDB-lite"/>
    </source>
</evidence>
<protein>
    <submittedName>
        <fullName evidence="2">Uncharacterized protein</fullName>
    </submittedName>
</protein>
<name>A0A0D8BC75_9ACTN</name>
<accession>A0A0D8BC75</accession>
<gene>
    <name evidence="2" type="ORF">FF36_03776</name>
</gene>
<organism evidence="2 3">
    <name type="scientific">Frankia torreyi</name>
    <dbReference type="NCBI Taxonomy" id="1856"/>
    <lineage>
        <taxon>Bacteria</taxon>
        <taxon>Bacillati</taxon>
        <taxon>Actinomycetota</taxon>
        <taxon>Actinomycetes</taxon>
        <taxon>Frankiales</taxon>
        <taxon>Frankiaceae</taxon>
        <taxon>Frankia</taxon>
    </lineage>
</organism>
<dbReference type="PATRIC" id="fig|1502723.3.peg.3242"/>
<sequence length="73" mass="7814">MGRTEGRSASVAATRQLASGPRETPGRLVASSRKLRFLGRTGGGRYRVDDPEYVAAVLSGALRKRAQDKGARI</sequence>
<dbReference type="Proteomes" id="UP000032545">
    <property type="component" value="Unassembled WGS sequence"/>
</dbReference>
<feature type="region of interest" description="Disordered" evidence="1">
    <location>
        <begin position="1"/>
        <end position="28"/>
    </location>
</feature>
<dbReference type="AlphaFoldDB" id="A0A0D8BC75"/>